<dbReference type="Proteomes" id="UP001460270">
    <property type="component" value="Unassembled WGS sequence"/>
</dbReference>
<sequence length="1772" mass="198621">MSEFVIKIPVQNIPIPVQPCSCSLSNISSIFNCANVTSWLSTHDSTKPCCTILPAILRSSRHATACLPAPPASMAQPVYAPSHTTTAQPVLQQQSYQPDPPPNLAIQPQLPSIMQPVYQFVPTQQGPAPQVYPTLLPQYTMLQSPYSPQLPKQPVPVPELPKLVRDSEREFADLKMGLDHLLGPHTELSEHYKYRVLMDHLVLEEARLIAQSCRHYAQPYTAAMEALQRQYGQPHQLAQSEIAAILNAPDVRSGDSKGFQSFALNVDLLVGMLISLEGPNGTEIMSTGHVDRLLSKLPKYMRDSFVEHLQVQGRLHTSRLNPYNLKDLADWLKVKAEAQRISAKMAQRHRPEEPSVSRRDRPTFSKPRVRSASVYHGSDKPKADNSSPAEAIRSEPKSSKSKKLCLFCKSTEHYLSQCTEIVQRSPDDIRKWLERSKRCCNCGRTSHQPEACTLKKPCSECQEIHLSVLHNVAKSNSQVYLVTPRSQATFSNSRQGGKVYLKVVPIIISHSDKSMKTYAILDDGAERTIILPAAAKYLGLKGKAETLTLRTVRQDIAHLVGESVSFYVAPQARPREHHLIKDAYTANQLALAEQSYPMATLQKRYRHLQGLPLPDFCEVLPLLLIGADCTHLITAKEPVRAGPKGSPTAIHTSLGWALQGPDRMVSTAASCYFTSLTQAPDNLYQHVERLWQLDVLPYRNEKLAVRSHLDQEAINILETRPSRSSHALLRGTERRLKRDPALAKQYEAEIQKLISGGCVVKLSEEEVKASKESWFIPHHLVHHNGKPRLVWDGSFTFNGLSLNEQLLAGPTLGPSLIGVLLRFRQYAVAISGDIRAMFHQVCLLPDDQTLLRFVWRNLQQEQKPQVYQWCVLPFGTTSSPCCATFALQRHARDYAEGNEDVLESIEQCFYVDNCLQSLSTPESAKLLIDKLRQVLASGGFEIRQWASNVPAVIAHLPPTARSESAEQWLAEKSPDPQEPALGLKWHCPTDQLSFKAKPPESQTITMRHVYKVLARQYDPLGIIIPYTTRAKVLVQRLWAKKRSWDDPNLPPEIIEAWSSWERELPELAGVSIPRTYAPLETATEATEYTLHVFCDASEQAYGSVAYLATTSSDAVHVSFVMARSRVAPKRQQSMPRLELCAALTGAQLSSLIHRELTLNITETYLWTDSTTVLTWLTSESCRFKVFVGTRVSEIQDLTASHTWRYVDTANNPADDLTRGKTLAELATPNRWIQGPAFLRSPQHAWPQTPDSVNAADPSELKQTIFCGLTQTQPSDPFLDITQFSNWEDLVNAMHQLLHGAAASSSAPLPDLHQVRVHLLKLSQTESFPEEVKCLKADKPVSGSSKLISLAPEIDSESGLIRVGGRLRRMETGPNDIHPIVLDPSHAVTRLIIKDMDARLLHPGTDRVFAELRRQYWILRGRQAVKKYQRTCTECIKWKGKPSVPIMADLPPARLRLLKPPFFSTGVDCFGPYIIKVGRRNEKRWGVIFKCLTTRCVHLDLLAGLDADSFLLALRRFVARRGTPSEILSDQGTNFRGAETELKEAFAAMVPELKEKLAKTQIKFLFNPPAAPHFGGTWEREIQSVKRALQVVIGNQSLHEDVLLTLLIEIEGILNAKPLGYVSSDIADLDPVTPNMLLMGRRDSSLPQVSYAPDTLTRRRWRHCQMMVDHFWAQFLRHYLPSLQARQKWRRPAEDLVQDTVAMIVDPQLPRAQWPIGRVVKVVKSADGHVRSAEVQVGEKTYLRPVARLIQLPAIPDNDGTSPETPAAPLGIY</sequence>
<dbReference type="EMBL" id="JBBPFD010000672">
    <property type="protein sequence ID" value="KAK7877813.1"/>
    <property type="molecule type" value="Genomic_DNA"/>
</dbReference>
<comment type="similarity">
    <text evidence="1">Belongs to the beta type-B retroviral polymerase family. HERV class-II K(HML-2) pol subfamily.</text>
</comment>
<dbReference type="SUPFAM" id="SSF56672">
    <property type="entry name" value="DNA/RNA polymerases"/>
    <property type="match status" value="1"/>
</dbReference>
<feature type="region of interest" description="Disordered" evidence="3">
    <location>
        <begin position="342"/>
        <end position="395"/>
    </location>
</feature>
<dbReference type="CDD" id="cd01644">
    <property type="entry name" value="RT_pepA17"/>
    <property type="match status" value="1"/>
</dbReference>
<evidence type="ECO:0000259" key="4">
    <source>
        <dbReference type="PROSITE" id="PS50994"/>
    </source>
</evidence>
<dbReference type="InterPro" id="IPR040676">
    <property type="entry name" value="DUF5641"/>
</dbReference>
<dbReference type="Pfam" id="PF03564">
    <property type="entry name" value="DUF1759"/>
    <property type="match status" value="1"/>
</dbReference>
<dbReference type="Pfam" id="PF17921">
    <property type="entry name" value="Integrase_H2C2"/>
    <property type="match status" value="1"/>
</dbReference>
<dbReference type="Pfam" id="PF00078">
    <property type="entry name" value="RVT_1"/>
    <property type="match status" value="1"/>
</dbReference>
<feature type="compositionally biased region" description="Basic and acidic residues" evidence="3">
    <location>
        <begin position="349"/>
        <end position="363"/>
    </location>
</feature>
<keyword evidence="6" id="KW-1185">Reference proteome</keyword>
<evidence type="ECO:0000256" key="3">
    <source>
        <dbReference type="SAM" id="MobiDB-lite"/>
    </source>
</evidence>
<dbReference type="InterPro" id="IPR041588">
    <property type="entry name" value="Integrase_H2C2"/>
</dbReference>
<organism evidence="5 6">
    <name type="scientific">Mugilogobius chulae</name>
    <name type="common">yellowstripe goby</name>
    <dbReference type="NCBI Taxonomy" id="88201"/>
    <lineage>
        <taxon>Eukaryota</taxon>
        <taxon>Metazoa</taxon>
        <taxon>Chordata</taxon>
        <taxon>Craniata</taxon>
        <taxon>Vertebrata</taxon>
        <taxon>Euteleostomi</taxon>
        <taxon>Actinopterygii</taxon>
        <taxon>Neopterygii</taxon>
        <taxon>Teleostei</taxon>
        <taxon>Neoteleostei</taxon>
        <taxon>Acanthomorphata</taxon>
        <taxon>Gobiaria</taxon>
        <taxon>Gobiiformes</taxon>
        <taxon>Gobioidei</taxon>
        <taxon>Gobiidae</taxon>
        <taxon>Gobionellinae</taxon>
        <taxon>Mugilogobius</taxon>
    </lineage>
</organism>
<evidence type="ECO:0000313" key="5">
    <source>
        <dbReference type="EMBL" id="KAK7877813.1"/>
    </source>
</evidence>
<evidence type="ECO:0000256" key="1">
    <source>
        <dbReference type="ARBA" id="ARBA00010879"/>
    </source>
</evidence>
<dbReference type="InterPro" id="IPR005312">
    <property type="entry name" value="DUF1759"/>
</dbReference>
<name>A0AAW0MHU7_9GOBI</name>
<dbReference type="InterPro" id="IPR012337">
    <property type="entry name" value="RNaseH-like_sf"/>
</dbReference>
<dbReference type="GO" id="GO:0003676">
    <property type="term" value="F:nucleic acid binding"/>
    <property type="evidence" value="ECO:0007669"/>
    <property type="project" value="InterPro"/>
</dbReference>
<dbReference type="InterPro" id="IPR043128">
    <property type="entry name" value="Rev_trsase/Diguanyl_cyclase"/>
</dbReference>
<gene>
    <name evidence="5" type="ORF">WMY93_031521</name>
</gene>
<evidence type="ECO:0000313" key="6">
    <source>
        <dbReference type="Proteomes" id="UP001460270"/>
    </source>
</evidence>
<feature type="domain" description="Integrase catalytic" evidence="4">
    <location>
        <begin position="1455"/>
        <end position="1641"/>
    </location>
</feature>
<dbReference type="Gene3D" id="3.10.10.10">
    <property type="entry name" value="HIV Type 1 Reverse Transcriptase, subunit A, domain 1"/>
    <property type="match status" value="1"/>
</dbReference>
<accession>A0AAW0MHU7</accession>
<dbReference type="InterPro" id="IPR000477">
    <property type="entry name" value="RT_dom"/>
</dbReference>
<dbReference type="PANTHER" id="PTHR47331:SF5">
    <property type="entry name" value="RIBONUCLEASE H"/>
    <property type="match status" value="1"/>
</dbReference>
<comment type="caution">
    <text evidence="5">The sequence shown here is derived from an EMBL/GenBank/DDBJ whole genome shotgun (WGS) entry which is preliminary data.</text>
</comment>
<dbReference type="InterPro" id="IPR008042">
    <property type="entry name" value="Retrotrans_Pao"/>
</dbReference>
<dbReference type="InterPro" id="IPR036397">
    <property type="entry name" value="RNaseH_sf"/>
</dbReference>
<dbReference type="Pfam" id="PF18701">
    <property type="entry name" value="DUF5641"/>
    <property type="match status" value="1"/>
</dbReference>
<dbReference type="Gene3D" id="3.30.70.270">
    <property type="match status" value="1"/>
</dbReference>
<dbReference type="InterPro" id="IPR043502">
    <property type="entry name" value="DNA/RNA_pol_sf"/>
</dbReference>
<evidence type="ECO:0000256" key="2">
    <source>
        <dbReference type="ARBA" id="ARBA00012180"/>
    </source>
</evidence>
<dbReference type="PANTHER" id="PTHR47331">
    <property type="entry name" value="PHD-TYPE DOMAIN-CONTAINING PROTEIN"/>
    <property type="match status" value="1"/>
</dbReference>
<dbReference type="Pfam" id="PF05380">
    <property type="entry name" value="Peptidase_A17"/>
    <property type="match status" value="1"/>
</dbReference>
<proteinExistence type="inferred from homology"/>
<feature type="region of interest" description="Disordered" evidence="3">
    <location>
        <begin position="1753"/>
        <end position="1772"/>
    </location>
</feature>
<dbReference type="Gene3D" id="3.30.420.10">
    <property type="entry name" value="Ribonuclease H-like superfamily/Ribonuclease H"/>
    <property type="match status" value="1"/>
</dbReference>
<dbReference type="EC" id="3.1.26.4" evidence="2"/>
<reference evidence="6" key="1">
    <citation type="submission" date="2024-04" db="EMBL/GenBank/DDBJ databases">
        <title>Salinicola lusitanus LLJ914,a marine bacterium isolated from the Okinawa Trough.</title>
        <authorList>
            <person name="Li J."/>
        </authorList>
    </citation>
    <scope>NUCLEOTIDE SEQUENCE [LARGE SCALE GENOMIC DNA]</scope>
</reference>
<dbReference type="GO" id="GO:0015074">
    <property type="term" value="P:DNA integration"/>
    <property type="evidence" value="ECO:0007669"/>
    <property type="project" value="InterPro"/>
</dbReference>
<dbReference type="PROSITE" id="PS50994">
    <property type="entry name" value="INTEGRASE"/>
    <property type="match status" value="1"/>
</dbReference>
<dbReference type="InterPro" id="IPR001584">
    <property type="entry name" value="Integrase_cat-core"/>
</dbReference>
<dbReference type="SUPFAM" id="SSF53098">
    <property type="entry name" value="Ribonuclease H-like"/>
    <property type="match status" value="1"/>
</dbReference>
<protein>
    <recommendedName>
        <fullName evidence="2">ribonuclease H</fullName>
        <ecNumber evidence="2">3.1.26.4</ecNumber>
    </recommendedName>
</protein>
<dbReference type="GO" id="GO:0004523">
    <property type="term" value="F:RNA-DNA hybrid ribonuclease activity"/>
    <property type="evidence" value="ECO:0007669"/>
    <property type="project" value="UniProtKB-EC"/>
</dbReference>